<sequence>MNAPDRKAMAAMVGAGHSRVDGALKVTGRADYTADQRLDGMVHALPVGATIARGTVRQVDTASAAAMPGVIKIYTRHNIGKLHRVDKDSGVTVDEHRPPLHDDLVRYYGQYVALVVADTFAHAKAAADAVTVVYDAEAPDVGMEAQPGESGEVDSERGDPDAAYSRGEVRLDQSYSTPVQAHNPIELHASVAVCEDGHYTLYETSQAVVNHRAAMAQMLGVPVERVRVITHYLGSGFGGKLWPWTHAVLAAAAARDLGRPVKLEITRQMMFQTVGHRSHTRQRIRLSATRAGRLSSLRHDFLYYASRFDHMKENCGEATPYLYSVPNLRVRSRYERRDMAPATSMRGPGAVPGLFALESAIDELACELGMDPVALRLMNEPQEDESLAVPFSTRHLVECLTVGARRFGWDRRTRGVGSIWRGDEILGWGVASASWLAKRLPAQVRVTLRTDGTAEVASATQDLGTGTYTVLAQMVGELTGLPLSRITVRLGDTDLPPGPLSGGSMATGSLVPAAAQATRAAIAQALGQAVKRKDGPYHGRSTADLVFEAGKIRATDAADSAGVRFETLLAESAVGEGKSGSSDNDADAGKLSLHSYGAHFVEVAWQPEIARLRVSRVVTVIDAGRIINPKTGRNQIEGALIMGVGMALLEETRYDARNGAPVTSNLADYLVATHADAPAIDVVFLDHPDTALNELGARGIGEIGLAGFAAAVTSAVHHATGVRVRELPVHIEDLLKAAPSR</sequence>
<reference evidence="5 7" key="1">
    <citation type="submission" date="2016-06" db="EMBL/GenBank/DDBJ databases">
        <authorList>
            <person name="Kjaerup R.B."/>
            <person name="Dalgaard T.S."/>
            <person name="Juul-Madsen H.R."/>
        </authorList>
    </citation>
    <scope>NUCLEOTIDE SEQUENCE [LARGE SCALE GENOMIC DNA]</scope>
    <source>
        <strain evidence="5">Orrdi1</strain>
    </source>
</reference>
<evidence type="ECO:0000259" key="4">
    <source>
        <dbReference type="SMART" id="SM01008"/>
    </source>
</evidence>
<dbReference type="AlphaFoldDB" id="A0A1C3K773"/>
<organism evidence="5 7">
    <name type="scientific">Orrella dioscoreae</name>
    <dbReference type="NCBI Taxonomy" id="1851544"/>
    <lineage>
        <taxon>Bacteria</taxon>
        <taxon>Pseudomonadati</taxon>
        <taxon>Pseudomonadota</taxon>
        <taxon>Betaproteobacteria</taxon>
        <taxon>Burkholderiales</taxon>
        <taxon>Alcaligenaceae</taxon>
        <taxon>Orrella</taxon>
    </lineage>
</organism>
<dbReference type="GO" id="GO:0016491">
    <property type="term" value="F:oxidoreductase activity"/>
    <property type="evidence" value="ECO:0007669"/>
    <property type="project" value="UniProtKB-KW"/>
</dbReference>
<dbReference type="SUPFAM" id="SSF56003">
    <property type="entry name" value="Molybdenum cofactor-binding domain"/>
    <property type="match status" value="1"/>
</dbReference>
<feature type="domain" description="Aldehyde oxidase/xanthine dehydrogenase a/b hammerhead" evidence="4">
    <location>
        <begin position="27"/>
        <end position="138"/>
    </location>
</feature>
<feature type="region of interest" description="Disordered" evidence="3">
    <location>
        <begin position="142"/>
        <end position="163"/>
    </location>
</feature>
<accession>A0A1C3K773</accession>
<evidence type="ECO:0000313" key="7">
    <source>
        <dbReference type="Proteomes" id="UP000078558"/>
    </source>
</evidence>
<dbReference type="InterPro" id="IPR008274">
    <property type="entry name" value="AldOxase/xan_DH_MoCoBD1"/>
</dbReference>
<dbReference type="Pfam" id="PF01315">
    <property type="entry name" value="Ald_Xan_dh_C"/>
    <property type="match status" value="1"/>
</dbReference>
<dbReference type="PANTHER" id="PTHR11908:SF132">
    <property type="entry name" value="ALDEHYDE OXIDASE 1-RELATED"/>
    <property type="match status" value="1"/>
</dbReference>
<dbReference type="GO" id="GO:0005506">
    <property type="term" value="F:iron ion binding"/>
    <property type="evidence" value="ECO:0007669"/>
    <property type="project" value="InterPro"/>
</dbReference>
<dbReference type="Pfam" id="PF02738">
    <property type="entry name" value="MoCoBD_1"/>
    <property type="match status" value="1"/>
</dbReference>
<evidence type="ECO:0000256" key="2">
    <source>
        <dbReference type="ARBA" id="ARBA00023002"/>
    </source>
</evidence>
<dbReference type="RefSeq" id="WP_067758769.1">
    <property type="nucleotide sequence ID" value="NZ_LT907988.1"/>
</dbReference>
<dbReference type="InterPro" id="IPR016208">
    <property type="entry name" value="Ald_Oxase/xanthine_DH-like"/>
</dbReference>
<evidence type="ECO:0000256" key="1">
    <source>
        <dbReference type="ARBA" id="ARBA00022505"/>
    </source>
</evidence>
<dbReference type="STRING" id="1851544.ODI_03940"/>
<evidence type="ECO:0000256" key="3">
    <source>
        <dbReference type="SAM" id="MobiDB-lite"/>
    </source>
</evidence>
<dbReference type="KEGG" id="odi:ODI_R2485"/>
<dbReference type="Gene3D" id="3.30.365.10">
    <property type="entry name" value="Aldehyde oxidase/xanthine dehydrogenase, molybdopterin binding domain"/>
    <property type="match status" value="4"/>
</dbReference>
<dbReference type="SUPFAM" id="SSF54665">
    <property type="entry name" value="CO dehydrogenase molybdoprotein N-domain-like"/>
    <property type="match status" value="1"/>
</dbReference>
<dbReference type="InterPro" id="IPR036856">
    <property type="entry name" value="Ald_Oxase/Xan_DH_a/b_sf"/>
</dbReference>
<keyword evidence="2" id="KW-0560">Oxidoreductase</keyword>
<dbReference type="InterPro" id="IPR000674">
    <property type="entry name" value="Ald_Oxase/Xan_DH_a/b"/>
</dbReference>
<name>A0A1C3K773_9BURK</name>
<dbReference type="PANTHER" id="PTHR11908">
    <property type="entry name" value="XANTHINE DEHYDROGENASE"/>
    <property type="match status" value="1"/>
</dbReference>
<dbReference type="OrthoDB" id="221297at2"/>
<dbReference type="InterPro" id="IPR046867">
    <property type="entry name" value="AldOxase/xan_DH_MoCoBD2"/>
</dbReference>
<reference evidence="6 7" key="2">
    <citation type="submission" date="2017-08" db="EMBL/GenBank/DDBJ databases">
        <authorList>
            <person name="de Groot N.N."/>
        </authorList>
    </citation>
    <scope>NUCLEOTIDE SEQUENCE [LARGE SCALE GENOMIC DNA]</scope>
    <source>
        <strain evidence="6">Orrdi1</strain>
    </source>
</reference>
<evidence type="ECO:0000313" key="5">
    <source>
        <dbReference type="EMBL" id="SBT27353.1"/>
    </source>
</evidence>
<dbReference type="Proteomes" id="UP000078558">
    <property type="component" value="Chromosome I"/>
</dbReference>
<dbReference type="Gene3D" id="3.90.1170.50">
    <property type="entry name" value="Aldehyde oxidase/xanthine dehydrogenase, a/b hammerhead"/>
    <property type="match status" value="1"/>
</dbReference>
<dbReference type="EMBL" id="FLRC01000053">
    <property type="protein sequence ID" value="SBT27353.1"/>
    <property type="molecule type" value="Genomic_DNA"/>
</dbReference>
<protein>
    <submittedName>
        <fullName evidence="5">Periplasmic aromatic aldehyde oxidoreductase, molybdenum binding subunit YagR</fullName>
    </submittedName>
</protein>
<dbReference type="SMART" id="SM01008">
    <property type="entry name" value="Ald_Xan_dh_C"/>
    <property type="match status" value="1"/>
</dbReference>
<evidence type="ECO:0000313" key="6">
    <source>
        <dbReference type="EMBL" id="SOE50066.1"/>
    </source>
</evidence>
<dbReference type="InterPro" id="IPR037165">
    <property type="entry name" value="AldOxase/xan_DH_Mopterin-bd_sf"/>
</dbReference>
<gene>
    <name evidence="5" type="ORF">ODI_03940</name>
    <name evidence="6" type="ORF">ODI_R2485</name>
</gene>
<proteinExistence type="predicted"/>
<keyword evidence="1" id="KW-0500">Molybdenum</keyword>
<dbReference type="Pfam" id="PF20256">
    <property type="entry name" value="MoCoBD_2"/>
    <property type="match status" value="1"/>
</dbReference>
<keyword evidence="7" id="KW-1185">Reference proteome</keyword>
<dbReference type="EMBL" id="LT907988">
    <property type="protein sequence ID" value="SOE50066.1"/>
    <property type="molecule type" value="Genomic_DNA"/>
</dbReference>